<dbReference type="InterPro" id="IPR046623">
    <property type="entry name" value="DUF6536"/>
</dbReference>
<dbReference type="Pfam" id="PF20163">
    <property type="entry name" value="DUF6536"/>
    <property type="match status" value="1"/>
</dbReference>
<dbReference type="Proteomes" id="UP001163105">
    <property type="component" value="Unassembled WGS sequence"/>
</dbReference>
<feature type="transmembrane region" description="Helical" evidence="2">
    <location>
        <begin position="371"/>
        <end position="390"/>
    </location>
</feature>
<protein>
    <recommendedName>
        <fullName evidence="3">DUF6536 domain-containing protein</fullName>
    </recommendedName>
</protein>
<feature type="transmembrane region" description="Helical" evidence="2">
    <location>
        <begin position="544"/>
        <end position="568"/>
    </location>
</feature>
<feature type="transmembrane region" description="Helical" evidence="2">
    <location>
        <begin position="29"/>
        <end position="53"/>
    </location>
</feature>
<reference evidence="4" key="1">
    <citation type="submission" date="2023-01" db="EMBL/GenBank/DDBJ databases">
        <title>The growth and conidiation of Purpureocillium lavendulum are regulated by nitrogen source and histone H3K14 acetylation.</title>
        <authorList>
            <person name="Tang P."/>
            <person name="Han J."/>
            <person name="Zhang C."/>
            <person name="Tang P."/>
            <person name="Qi F."/>
            <person name="Zhang K."/>
            <person name="Liang L."/>
        </authorList>
    </citation>
    <scope>NUCLEOTIDE SEQUENCE</scope>
    <source>
        <strain evidence="4">YMF1.00683</strain>
    </source>
</reference>
<feature type="region of interest" description="Disordered" evidence="1">
    <location>
        <begin position="600"/>
        <end position="642"/>
    </location>
</feature>
<evidence type="ECO:0000259" key="3">
    <source>
        <dbReference type="Pfam" id="PF20163"/>
    </source>
</evidence>
<evidence type="ECO:0000313" key="4">
    <source>
        <dbReference type="EMBL" id="KAJ6441118.1"/>
    </source>
</evidence>
<dbReference type="PANTHER" id="PTHR35395">
    <property type="entry name" value="DUF6536 DOMAIN-CONTAINING PROTEIN"/>
    <property type="match status" value="1"/>
</dbReference>
<evidence type="ECO:0000256" key="2">
    <source>
        <dbReference type="SAM" id="Phobius"/>
    </source>
</evidence>
<gene>
    <name evidence="4" type="ORF">O9K51_06913</name>
</gene>
<keyword evidence="2" id="KW-1133">Transmembrane helix</keyword>
<dbReference type="PANTHER" id="PTHR35395:SF1">
    <property type="entry name" value="DUF6536 DOMAIN-CONTAINING PROTEIN"/>
    <property type="match status" value="1"/>
</dbReference>
<keyword evidence="2" id="KW-0812">Transmembrane</keyword>
<dbReference type="AlphaFoldDB" id="A0AB34FNS0"/>
<evidence type="ECO:0000313" key="5">
    <source>
        <dbReference type="Proteomes" id="UP001163105"/>
    </source>
</evidence>
<evidence type="ECO:0000256" key="1">
    <source>
        <dbReference type="SAM" id="MobiDB-lite"/>
    </source>
</evidence>
<feature type="transmembrane region" description="Helical" evidence="2">
    <location>
        <begin position="484"/>
        <end position="506"/>
    </location>
</feature>
<sequence length="703" mass="76673">MWKSLVALLRAPNWKRTAAANTTTITVLWAFLLGVLIYGCVRTGSVESAFIIYHGPCSRSRTYNLLLHLLLNIISTLVLSSSSFFMQILSAPTRLELDRAHGRSSWVHIGVPSLRNFMYQRPLKLACWVLLACSSVPLHLFFNSISFEVRNVRSTFGMTIATESFLDGGAYFGPGASLWNTAVPYNCSILGLPGHKKNDDLCRKSMRQDSSVWISEGYSPGEGLIFPSTWTNESSDVKASLTLAAATASNWDLLDPETCRREFLYCGDGKGMQDHTNVVLVVNTSASSIPNPGWTRKQVFPLMGQADSEFWKDIVPEEERNSLWLYKNCVVMSAFDDGKCRNSCKPNLGLQGLATDDVDIVDPSSNTDRSWLRAYAIFLAALILALDYFYRATDGTFRISGDFGASGKNGFVTQDQGSSDEYTGDFIRLVLLANVPQGVLSVSYLSFNSLITQLSVAKEWALMSTGFHPLRVTSPSGEQVATHLLGLPYSWSVPCIALGILLHWLVSNSCYVFMTDGGFYGSWTGSPTMTNNTLGLSDFGFVGLGYSTVAIMISIVIFAITICIPILLGVWRLPGNNVIVGSNSLAIAAACHASTVSSAGGHVPSSAEHEPAEEGAETSGLMRVDTPDPGEEALATSGDENNWTQDSNFVKLSRSKVKWGVVKMPPEFYANLAEDLDDIAVEHLSFGVEADMVGAPVYGKWYS</sequence>
<keyword evidence="5" id="KW-1185">Reference proteome</keyword>
<comment type="caution">
    <text evidence="4">The sequence shown here is derived from an EMBL/GenBank/DDBJ whole genome shotgun (WGS) entry which is preliminary data.</text>
</comment>
<feature type="transmembrane region" description="Helical" evidence="2">
    <location>
        <begin position="65"/>
        <end position="86"/>
    </location>
</feature>
<organism evidence="4 5">
    <name type="scientific">Purpureocillium lavendulum</name>
    <dbReference type="NCBI Taxonomy" id="1247861"/>
    <lineage>
        <taxon>Eukaryota</taxon>
        <taxon>Fungi</taxon>
        <taxon>Dikarya</taxon>
        <taxon>Ascomycota</taxon>
        <taxon>Pezizomycotina</taxon>
        <taxon>Sordariomycetes</taxon>
        <taxon>Hypocreomycetidae</taxon>
        <taxon>Hypocreales</taxon>
        <taxon>Ophiocordycipitaceae</taxon>
        <taxon>Purpureocillium</taxon>
    </lineage>
</organism>
<proteinExistence type="predicted"/>
<name>A0AB34FNS0_9HYPO</name>
<keyword evidence="2" id="KW-0472">Membrane</keyword>
<feature type="domain" description="DUF6536" evidence="3">
    <location>
        <begin position="14"/>
        <end position="166"/>
    </location>
</feature>
<accession>A0AB34FNS0</accession>
<dbReference type="EMBL" id="JAQHRD010000005">
    <property type="protein sequence ID" value="KAJ6441118.1"/>
    <property type="molecule type" value="Genomic_DNA"/>
</dbReference>